<sequence>MRQESADLKQEVLVDMLQSSLQIRFPALLPVLEEHIQTPLADEVLRTLAITIGMVAKTEDEARQLLLKAWHSQ</sequence>
<name>A0A5A5TD01_9CHLR</name>
<accession>A0A5A5TD01</accession>
<proteinExistence type="predicted"/>
<gene>
    <name evidence="1" type="ORF">KDI_29640</name>
</gene>
<keyword evidence="2" id="KW-1185">Reference proteome</keyword>
<evidence type="ECO:0000313" key="2">
    <source>
        <dbReference type="Proteomes" id="UP000322530"/>
    </source>
</evidence>
<reference evidence="1 2" key="1">
    <citation type="submission" date="2019-01" db="EMBL/GenBank/DDBJ databases">
        <title>Draft genome sequence of Dictyobacter sp. Uno17.</title>
        <authorList>
            <person name="Wang C.M."/>
            <person name="Zheng Y."/>
            <person name="Sakai Y."/>
            <person name="Abe K."/>
            <person name="Yokota A."/>
            <person name="Yabe S."/>
        </authorList>
    </citation>
    <scope>NUCLEOTIDE SEQUENCE [LARGE SCALE GENOMIC DNA]</scope>
    <source>
        <strain evidence="1 2">Uno17</strain>
    </source>
</reference>
<comment type="caution">
    <text evidence="1">The sequence shown here is derived from an EMBL/GenBank/DDBJ whole genome shotgun (WGS) entry which is preliminary data.</text>
</comment>
<organism evidence="1 2">
    <name type="scientific">Dictyobacter arantiisoli</name>
    <dbReference type="NCBI Taxonomy" id="2014874"/>
    <lineage>
        <taxon>Bacteria</taxon>
        <taxon>Bacillati</taxon>
        <taxon>Chloroflexota</taxon>
        <taxon>Ktedonobacteria</taxon>
        <taxon>Ktedonobacterales</taxon>
        <taxon>Dictyobacteraceae</taxon>
        <taxon>Dictyobacter</taxon>
    </lineage>
</organism>
<protein>
    <submittedName>
        <fullName evidence="1">Uncharacterized protein</fullName>
    </submittedName>
</protein>
<dbReference type="AlphaFoldDB" id="A0A5A5TD01"/>
<dbReference type="EMBL" id="BIXY01000042">
    <property type="protein sequence ID" value="GCF09400.1"/>
    <property type="molecule type" value="Genomic_DNA"/>
</dbReference>
<evidence type="ECO:0000313" key="1">
    <source>
        <dbReference type="EMBL" id="GCF09400.1"/>
    </source>
</evidence>
<dbReference type="Proteomes" id="UP000322530">
    <property type="component" value="Unassembled WGS sequence"/>
</dbReference>
<dbReference type="RefSeq" id="WP_149402342.1">
    <property type="nucleotide sequence ID" value="NZ_BIXY01000042.1"/>
</dbReference>